<dbReference type="Gramene" id="ONK67442">
    <property type="protein sequence ID" value="ONK67442"/>
    <property type="gene ID" value="A4U43_C05F80"/>
</dbReference>
<dbReference type="SUPFAM" id="SSF52833">
    <property type="entry name" value="Thioredoxin-like"/>
    <property type="match status" value="1"/>
</dbReference>
<dbReference type="PROSITE" id="PS01199">
    <property type="entry name" value="RIBOSOMAL_L1"/>
    <property type="match status" value="1"/>
</dbReference>
<dbReference type="SUPFAM" id="SSF51905">
    <property type="entry name" value="FAD/NAD(P)-binding domain"/>
    <property type="match status" value="1"/>
</dbReference>
<evidence type="ECO:0000313" key="10">
    <source>
        <dbReference type="EMBL" id="ONK67442.1"/>
    </source>
</evidence>
<evidence type="ECO:0000256" key="2">
    <source>
        <dbReference type="ARBA" id="ARBA00022730"/>
    </source>
</evidence>
<dbReference type="Gene3D" id="3.50.50.60">
    <property type="entry name" value="FAD/NAD(P)-binding domain"/>
    <property type="match status" value="1"/>
</dbReference>
<dbReference type="Proteomes" id="UP000243459">
    <property type="component" value="Chromosome 5"/>
</dbReference>
<accession>A0A5P1EN66</accession>
<dbReference type="SUPFAM" id="SSF56808">
    <property type="entry name" value="Ribosomal protein L1"/>
    <property type="match status" value="1"/>
</dbReference>
<keyword evidence="3" id="KW-0694">RNA-binding</keyword>
<dbReference type="PRINTS" id="PR00368">
    <property type="entry name" value="FADPNR"/>
</dbReference>
<feature type="compositionally biased region" description="Polar residues" evidence="8">
    <location>
        <begin position="215"/>
        <end position="231"/>
    </location>
</feature>
<dbReference type="GO" id="GO:0006412">
    <property type="term" value="P:translation"/>
    <property type="evidence" value="ECO:0007669"/>
    <property type="project" value="InterPro"/>
</dbReference>
<dbReference type="PANTHER" id="PTHR36427">
    <property type="entry name" value="54S RIBOSOMAL PROTEIN L1, MITOCHONDRIAL"/>
    <property type="match status" value="1"/>
</dbReference>
<feature type="compositionally biased region" description="Polar residues" evidence="8">
    <location>
        <begin position="251"/>
        <end position="261"/>
    </location>
</feature>
<dbReference type="Pfam" id="PF00687">
    <property type="entry name" value="Ribosomal_L1"/>
    <property type="match status" value="1"/>
</dbReference>
<dbReference type="PRINTS" id="PR00469">
    <property type="entry name" value="PNDRDTASEII"/>
</dbReference>
<keyword evidence="4" id="KW-0689">Ribosomal protein</keyword>
<feature type="compositionally biased region" description="Acidic residues" evidence="8">
    <location>
        <begin position="352"/>
        <end position="362"/>
    </location>
</feature>
<evidence type="ECO:0000256" key="4">
    <source>
        <dbReference type="ARBA" id="ARBA00022980"/>
    </source>
</evidence>
<evidence type="ECO:0000313" key="11">
    <source>
        <dbReference type="Proteomes" id="UP000243459"/>
    </source>
</evidence>
<dbReference type="PROSITE" id="PS51352">
    <property type="entry name" value="THIOREDOXIN_2"/>
    <property type="match status" value="1"/>
</dbReference>
<dbReference type="PANTHER" id="PTHR36427:SF3">
    <property type="entry name" value="LARGE RIBOSOMAL SUBUNIT PROTEIN UL1M"/>
    <property type="match status" value="1"/>
</dbReference>
<protein>
    <recommendedName>
        <fullName evidence="6">Large ribosomal subunit protein uL1c</fullName>
    </recommendedName>
    <alternativeName>
        <fullName evidence="7">CL1</fullName>
    </alternativeName>
</protein>
<dbReference type="InterPro" id="IPR013766">
    <property type="entry name" value="Thioredoxin_domain"/>
</dbReference>
<dbReference type="Pfam" id="PF07992">
    <property type="entry name" value="Pyr_redox_2"/>
    <property type="match status" value="1"/>
</dbReference>
<dbReference type="HAMAP" id="MF_01318_B">
    <property type="entry name" value="Ribosomal_uL1_B"/>
    <property type="match status" value="1"/>
</dbReference>
<dbReference type="GO" id="GO:0019843">
    <property type="term" value="F:rRNA binding"/>
    <property type="evidence" value="ECO:0007669"/>
    <property type="project" value="UniProtKB-KW"/>
</dbReference>
<dbReference type="Gene3D" id="3.40.50.790">
    <property type="match status" value="1"/>
</dbReference>
<feature type="region of interest" description="Disordered" evidence="8">
    <location>
        <begin position="215"/>
        <end position="317"/>
    </location>
</feature>
<dbReference type="GO" id="GO:0015934">
    <property type="term" value="C:large ribosomal subunit"/>
    <property type="evidence" value="ECO:0007669"/>
    <property type="project" value="InterPro"/>
</dbReference>
<evidence type="ECO:0000256" key="6">
    <source>
        <dbReference type="ARBA" id="ARBA00035205"/>
    </source>
</evidence>
<name>A0A5P1EN66_ASPOF</name>
<evidence type="ECO:0000256" key="8">
    <source>
        <dbReference type="SAM" id="MobiDB-lite"/>
    </source>
</evidence>
<keyword evidence="2" id="KW-0699">rRNA-binding</keyword>
<dbReference type="Gene3D" id="3.30.190.20">
    <property type="match status" value="1"/>
</dbReference>
<dbReference type="InterPro" id="IPR016095">
    <property type="entry name" value="Ribosomal_uL1_3-a/b-sand"/>
</dbReference>
<keyword evidence="11" id="KW-1185">Reference proteome</keyword>
<evidence type="ECO:0000256" key="1">
    <source>
        <dbReference type="ARBA" id="ARBA00010531"/>
    </source>
</evidence>
<feature type="region of interest" description="Disordered" evidence="8">
    <location>
        <begin position="351"/>
        <end position="382"/>
    </location>
</feature>
<dbReference type="NCBIfam" id="TIGR01169">
    <property type="entry name" value="rplA_bact"/>
    <property type="match status" value="1"/>
</dbReference>
<evidence type="ECO:0000256" key="7">
    <source>
        <dbReference type="ARBA" id="ARBA00082680"/>
    </source>
</evidence>
<dbReference type="InterPro" id="IPR023753">
    <property type="entry name" value="FAD/NAD-binding_dom"/>
</dbReference>
<evidence type="ECO:0000259" key="9">
    <source>
        <dbReference type="PROSITE" id="PS51352"/>
    </source>
</evidence>
<dbReference type="InterPro" id="IPR023673">
    <property type="entry name" value="Ribosomal_uL1_CS"/>
</dbReference>
<dbReference type="InterPro" id="IPR036249">
    <property type="entry name" value="Thioredoxin-like_sf"/>
</dbReference>
<evidence type="ECO:0000256" key="5">
    <source>
        <dbReference type="ARBA" id="ARBA00023274"/>
    </source>
</evidence>
<dbReference type="AlphaFoldDB" id="A0A5P1EN66"/>
<sequence length="623" mass="68332">MSGILLKRVDTGEQSVLEVKGLFYGIGHTPNSQLLEGQVELDSAGYILVKEGAAKTSVEGVFAAGDVQDHEWRQAVTAAGSGCIAALSVERYLVTNDLLIEFHQPVREEEKKELSDKDVQMGFDITRTKHKGQYALRKLYHESPRLICVLYTAPTCGPCRTLKPILGKVIDEFDQNVHFVEIDIEEDPEIAEAAGIMGTPCVQFFKNKEMINWPKNNGLSPRSNNSPTGLSILQRRSKSRAPQKRTERALSPSTHYPSRNQKTNERTKYHHTQPLARPLPLLPPRSTPPTSSNAAPELSSFSSSRSHPKTNPFRLRSHNFSPASLHLTIKPFIPLTSKRVSLRPPAAVAEAELAEDDTDEGDAAAAAAAPATKPKKGKAALPLKRDRTRSKRFLEVQKLRESKEEYDIPTAVSLLKQTASTKFVESAEAHFRLNIDPKYNDQQLRATVNLPKGTGQTVKVAVLTQGEKIDEAKNAGADIVGGEDLIQEIKGGFMEFDKLIASPDMMPKVASLGKILGPRGLMPNPKAGTVTTDIPQAIQEFKKGKVEYRVDKTGIVHLPFGKANFPDEDLIANLMAAIRSVETNKPSGAKGVYWKSAHICSSMGPSLKLNIKGMLDYKPSATV</sequence>
<dbReference type="Gene3D" id="3.40.30.10">
    <property type="entry name" value="Glutaredoxin"/>
    <property type="match status" value="1"/>
</dbReference>
<dbReference type="FunFam" id="3.40.50.790:FF:000001">
    <property type="entry name" value="50S ribosomal protein L1"/>
    <property type="match status" value="1"/>
</dbReference>
<dbReference type="InterPro" id="IPR028364">
    <property type="entry name" value="Ribosomal_uL1/biogenesis"/>
</dbReference>
<proteinExistence type="inferred from homology"/>
<evidence type="ECO:0000256" key="3">
    <source>
        <dbReference type="ARBA" id="ARBA00022884"/>
    </source>
</evidence>
<organism evidence="10 11">
    <name type="scientific">Asparagus officinalis</name>
    <name type="common">Garden asparagus</name>
    <dbReference type="NCBI Taxonomy" id="4686"/>
    <lineage>
        <taxon>Eukaryota</taxon>
        <taxon>Viridiplantae</taxon>
        <taxon>Streptophyta</taxon>
        <taxon>Embryophyta</taxon>
        <taxon>Tracheophyta</taxon>
        <taxon>Spermatophyta</taxon>
        <taxon>Magnoliopsida</taxon>
        <taxon>Liliopsida</taxon>
        <taxon>Asparagales</taxon>
        <taxon>Asparagaceae</taxon>
        <taxon>Asparagoideae</taxon>
        <taxon>Asparagus</taxon>
    </lineage>
</organism>
<dbReference type="InterPro" id="IPR005878">
    <property type="entry name" value="Ribosom_uL1_bac-type"/>
</dbReference>
<dbReference type="GO" id="GO:0016491">
    <property type="term" value="F:oxidoreductase activity"/>
    <property type="evidence" value="ECO:0007669"/>
    <property type="project" value="InterPro"/>
</dbReference>
<comment type="similarity">
    <text evidence="1">Belongs to the universal ribosomal protein uL1 family.</text>
</comment>
<dbReference type="Pfam" id="PF00085">
    <property type="entry name" value="Thioredoxin"/>
    <property type="match status" value="1"/>
</dbReference>
<dbReference type="EMBL" id="CM007385">
    <property type="protein sequence ID" value="ONK67442.1"/>
    <property type="molecule type" value="Genomic_DNA"/>
</dbReference>
<gene>
    <name evidence="10" type="ORF">A4U43_C05F80</name>
</gene>
<reference evidence="11" key="1">
    <citation type="journal article" date="2017" name="Nat. Commun.">
        <title>The asparagus genome sheds light on the origin and evolution of a young Y chromosome.</title>
        <authorList>
            <person name="Harkess A."/>
            <person name="Zhou J."/>
            <person name="Xu C."/>
            <person name="Bowers J.E."/>
            <person name="Van der Hulst R."/>
            <person name="Ayyampalayam S."/>
            <person name="Mercati F."/>
            <person name="Riccardi P."/>
            <person name="McKain M.R."/>
            <person name="Kakrana A."/>
            <person name="Tang H."/>
            <person name="Ray J."/>
            <person name="Groenendijk J."/>
            <person name="Arikit S."/>
            <person name="Mathioni S.M."/>
            <person name="Nakano M."/>
            <person name="Shan H."/>
            <person name="Telgmann-Rauber A."/>
            <person name="Kanno A."/>
            <person name="Yue Z."/>
            <person name="Chen H."/>
            <person name="Li W."/>
            <person name="Chen Y."/>
            <person name="Xu X."/>
            <person name="Zhang Y."/>
            <person name="Luo S."/>
            <person name="Chen H."/>
            <person name="Gao J."/>
            <person name="Mao Z."/>
            <person name="Pires J.C."/>
            <person name="Luo M."/>
            <person name="Kudrna D."/>
            <person name="Wing R.A."/>
            <person name="Meyers B.C."/>
            <person name="Yi K."/>
            <person name="Kong H."/>
            <person name="Lavrijsen P."/>
            <person name="Sunseri F."/>
            <person name="Falavigna A."/>
            <person name="Ye Y."/>
            <person name="Leebens-Mack J.H."/>
            <person name="Chen G."/>
        </authorList>
    </citation>
    <scope>NUCLEOTIDE SEQUENCE [LARGE SCALE GENOMIC DNA]</scope>
    <source>
        <strain evidence="11">cv. DH0086</strain>
    </source>
</reference>
<dbReference type="GO" id="GO:0003735">
    <property type="term" value="F:structural constituent of ribosome"/>
    <property type="evidence" value="ECO:0007669"/>
    <property type="project" value="InterPro"/>
</dbReference>
<keyword evidence="5" id="KW-0687">Ribonucleoprotein</keyword>
<feature type="compositionally biased region" description="Low complexity" evidence="8">
    <location>
        <begin position="363"/>
        <end position="372"/>
    </location>
</feature>
<dbReference type="CDD" id="cd00403">
    <property type="entry name" value="Ribosomal_L1"/>
    <property type="match status" value="1"/>
</dbReference>
<dbReference type="InterPro" id="IPR036188">
    <property type="entry name" value="FAD/NAD-bd_sf"/>
</dbReference>
<feature type="domain" description="Thioredoxin" evidence="9">
    <location>
        <begin position="114"/>
        <end position="238"/>
    </location>
</feature>
<dbReference type="InterPro" id="IPR023674">
    <property type="entry name" value="Ribosomal_uL1-like"/>
</dbReference>